<feature type="region of interest" description="Disordered" evidence="1">
    <location>
        <begin position="51"/>
        <end position="84"/>
    </location>
</feature>
<feature type="compositionally biased region" description="Low complexity" evidence="1">
    <location>
        <begin position="69"/>
        <end position="84"/>
    </location>
</feature>
<comment type="caution">
    <text evidence="2">The sequence shown here is derived from an EMBL/GenBank/DDBJ whole genome shotgun (WGS) entry which is preliminary data.</text>
</comment>
<accession>A0AAV6MVS3</accession>
<evidence type="ECO:0000256" key="1">
    <source>
        <dbReference type="SAM" id="MobiDB-lite"/>
    </source>
</evidence>
<dbReference type="EMBL" id="JAGKQH010000011">
    <property type="protein sequence ID" value="KAG6587950.1"/>
    <property type="molecule type" value="Genomic_DNA"/>
</dbReference>
<name>A0AAV6MVS3_9ROSI</name>
<feature type="non-terminal residue" evidence="2">
    <location>
        <position position="1"/>
    </location>
</feature>
<organism evidence="2 3">
    <name type="scientific">Cucurbita argyrosperma subsp. sororia</name>
    <dbReference type="NCBI Taxonomy" id="37648"/>
    <lineage>
        <taxon>Eukaryota</taxon>
        <taxon>Viridiplantae</taxon>
        <taxon>Streptophyta</taxon>
        <taxon>Embryophyta</taxon>
        <taxon>Tracheophyta</taxon>
        <taxon>Spermatophyta</taxon>
        <taxon>Magnoliopsida</taxon>
        <taxon>eudicotyledons</taxon>
        <taxon>Gunneridae</taxon>
        <taxon>Pentapetalae</taxon>
        <taxon>rosids</taxon>
        <taxon>fabids</taxon>
        <taxon>Cucurbitales</taxon>
        <taxon>Cucurbitaceae</taxon>
        <taxon>Cucurbiteae</taxon>
        <taxon>Cucurbita</taxon>
    </lineage>
</organism>
<reference evidence="2 3" key="1">
    <citation type="journal article" date="2021" name="Hortic Res">
        <title>The domestication of Cucurbita argyrosperma as revealed by the genome of its wild relative.</title>
        <authorList>
            <person name="Barrera-Redondo J."/>
            <person name="Sanchez-de la Vega G."/>
            <person name="Aguirre-Liguori J.A."/>
            <person name="Castellanos-Morales G."/>
            <person name="Gutierrez-Guerrero Y.T."/>
            <person name="Aguirre-Dugua X."/>
            <person name="Aguirre-Planter E."/>
            <person name="Tenaillon M.I."/>
            <person name="Lira-Saade R."/>
            <person name="Eguiarte L.E."/>
        </authorList>
    </citation>
    <scope>NUCLEOTIDE SEQUENCE [LARGE SCALE GENOMIC DNA]</scope>
    <source>
        <strain evidence="2">JBR-2021</strain>
    </source>
</reference>
<evidence type="ECO:0000313" key="3">
    <source>
        <dbReference type="Proteomes" id="UP000685013"/>
    </source>
</evidence>
<dbReference type="AlphaFoldDB" id="A0AAV6MVS3"/>
<proteinExistence type="predicted"/>
<keyword evidence="3" id="KW-1185">Reference proteome</keyword>
<dbReference type="PANTHER" id="PTHR33168">
    <property type="entry name" value="STRESS INDUCED PROTEIN-RELATED"/>
    <property type="match status" value="1"/>
</dbReference>
<dbReference type="Proteomes" id="UP000685013">
    <property type="component" value="Chromosome 11"/>
</dbReference>
<sequence length="246" mass="27863">MESLRLQNGRISSLWTYTNIRSIHLADRDQNHNCIHRKTFTFQDIIVPHELSSSAPPKRTHFDAACNETTPDAPSASTSTAPSPTHRHCCYSQPLMLPARGPNCFAHPKAPSGLPAKAVNHHMEMDPQNPDFILTYNSVRIPNSNHLAALMMGKKSSKQTIRLGRWRSGYQPNLWKVLWRKLRREKRNKTTTYSSGNLIPYDPFSYSHNFDQGNAAEEPDILCRSFSARFALADAASAFFLDNQLQ</sequence>
<evidence type="ECO:0000313" key="2">
    <source>
        <dbReference type="EMBL" id="KAG6587950.1"/>
    </source>
</evidence>
<gene>
    <name evidence="2" type="ORF">SDJN03_16515</name>
</gene>
<protein>
    <submittedName>
        <fullName evidence="2">Uncharacterized protein</fullName>
    </submittedName>
</protein>